<dbReference type="SUPFAM" id="SSF55073">
    <property type="entry name" value="Nucleotide cyclase"/>
    <property type="match status" value="1"/>
</dbReference>
<gene>
    <name evidence="2" type="ORF">LEP1GSC116_1020</name>
</gene>
<dbReference type="GO" id="GO:0004016">
    <property type="term" value="F:adenylate cyclase activity"/>
    <property type="evidence" value="ECO:0007669"/>
    <property type="project" value="UniProtKB-ARBA"/>
</dbReference>
<dbReference type="GO" id="GO:0009190">
    <property type="term" value="P:cyclic nucleotide biosynthetic process"/>
    <property type="evidence" value="ECO:0007669"/>
    <property type="project" value="InterPro"/>
</dbReference>
<feature type="non-terminal residue" evidence="2">
    <location>
        <position position="38"/>
    </location>
</feature>
<evidence type="ECO:0000259" key="1">
    <source>
        <dbReference type="Pfam" id="PF00211"/>
    </source>
</evidence>
<organism evidence="2 3">
    <name type="scientific">Leptospira interrogans serovar Icterohaemorrhagiae str. Verdun HP</name>
    <dbReference type="NCBI Taxonomy" id="1049910"/>
    <lineage>
        <taxon>Bacteria</taxon>
        <taxon>Pseudomonadati</taxon>
        <taxon>Spirochaetota</taxon>
        <taxon>Spirochaetia</taxon>
        <taxon>Leptospirales</taxon>
        <taxon>Leptospiraceae</taxon>
        <taxon>Leptospira</taxon>
    </lineage>
</organism>
<accession>M6RP92</accession>
<name>M6RP92_LEPIR</name>
<dbReference type="Pfam" id="PF00211">
    <property type="entry name" value="Guanylate_cyc"/>
    <property type="match status" value="1"/>
</dbReference>
<sequence>MESSGEPGKINVSEESYKLLSPFFTFTSRGKIAAKNKG</sequence>
<protein>
    <submittedName>
        <fullName evidence="2">Adenylate/guanylate cyclase catalytic domain protein</fullName>
    </submittedName>
</protein>
<evidence type="ECO:0000313" key="3">
    <source>
        <dbReference type="Proteomes" id="UP000012092"/>
    </source>
</evidence>
<dbReference type="Proteomes" id="UP000012092">
    <property type="component" value="Unassembled WGS sequence"/>
</dbReference>
<dbReference type="EMBL" id="AHNZ02000257">
    <property type="protein sequence ID" value="EMO06379.1"/>
    <property type="molecule type" value="Genomic_DNA"/>
</dbReference>
<feature type="domain" description="Guanylate cyclase" evidence="1">
    <location>
        <begin position="1"/>
        <end position="37"/>
    </location>
</feature>
<dbReference type="Gene3D" id="3.30.70.1230">
    <property type="entry name" value="Nucleotide cyclase"/>
    <property type="match status" value="1"/>
</dbReference>
<proteinExistence type="predicted"/>
<dbReference type="AlphaFoldDB" id="M6RP92"/>
<reference evidence="2 3" key="1">
    <citation type="submission" date="2013-01" db="EMBL/GenBank/DDBJ databases">
        <authorList>
            <person name="Harkins D.M."/>
            <person name="Durkin A.S."/>
            <person name="Brinkac L.M."/>
            <person name="Haft D.H."/>
            <person name="Selengut J.D."/>
            <person name="Sanka R."/>
            <person name="DePew J."/>
            <person name="Purushe J."/>
            <person name="Picardeau M."/>
            <person name="Werts C."/>
            <person name="Goarant C."/>
            <person name="Vinetz J.M."/>
            <person name="Sutton G.G."/>
            <person name="Nierman W.C."/>
            <person name="Fouts D.E."/>
        </authorList>
    </citation>
    <scope>NUCLEOTIDE SEQUENCE [LARGE SCALE GENOMIC DNA]</scope>
    <source>
        <strain evidence="2 3">Verdun HP</strain>
    </source>
</reference>
<dbReference type="InterPro" id="IPR029787">
    <property type="entry name" value="Nucleotide_cyclase"/>
</dbReference>
<evidence type="ECO:0000313" key="2">
    <source>
        <dbReference type="EMBL" id="EMO06379.1"/>
    </source>
</evidence>
<dbReference type="GO" id="GO:0035556">
    <property type="term" value="P:intracellular signal transduction"/>
    <property type="evidence" value="ECO:0007669"/>
    <property type="project" value="InterPro"/>
</dbReference>
<dbReference type="InterPro" id="IPR001054">
    <property type="entry name" value="A/G_cyclase"/>
</dbReference>
<comment type="caution">
    <text evidence="2">The sequence shown here is derived from an EMBL/GenBank/DDBJ whole genome shotgun (WGS) entry which is preliminary data.</text>
</comment>